<dbReference type="Proteomes" id="UP001234297">
    <property type="component" value="Chromosome 3"/>
</dbReference>
<dbReference type="EMBL" id="CM056811">
    <property type="protein sequence ID" value="KAJ8636980.1"/>
    <property type="molecule type" value="Genomic_DNA"/>
</dbReference>
<keyword evidence="2" id="KW-1185">Reference proteome</keyword>
<protein>
    <submittedName>
        <fullName evidence="1">Uncharacterized protein</fullName>
    </submittedName>
</protein>
<proteinExistence type="predicted"/>
<evidence type="ECO:0000313" key="1">
    <source>
        <dbReference type="EMBL" id="KAJ8636980.1"/>
    </source>
</evidence>
<comment type="caution">
    <text evidence="1">The sequence shown here is derived from an EMBL/GenBank/DDBJ whole genome shotgun (WGS) entry which is preliminary data.</text>
</comment>
<accession>A0ACC2LUD9</accession>
<evidence type="ECO:0000313" key="2">
    <source>
        <dbReference type="Proteomes" id="UP001234297"/>
    </source>
</evidence>
<gene>
    <name evidence="1" type="ORF">MRB53_011247</name>
</gene>
<organism evidence="1 2">
    <name type="scientific">Persea americana</name>
    <name type="common">Avocado</name>
    <dbReference type="NCBI Taxonomy" id="3435"/>
    <lineage>
        <taxon>Eukaryota</taxon>
        <taxon>Viridiplantae</taxon>
        <taxon>Streptophyta</taxon>
        <taxon>Embryophyta</taxon>
        <taxon>Tracheophyta</taxon>
        <taxon>Spermatophyta</taxon>
        <taxon>Magnoliopsida</taxon>
        <taxon>Magnoliidae</taxon>
        <taxon>Laurales</taxon>
        <taxon>Lauraceae</taxon>
        <taxon>Persea</taxon>
    </lineage>
</organism>
<sequence length="355" mass="38378">MAVLLLPSATVTLRLPSPPQISAPRNLDIRPVLIPSKLASSRSSLRIGSVVCRALGEGSQQQPFDDDRTVYQGVYGPWSVDPSDVREVILYRSGLVTAAASFVIAGASAFLPEHTFFRDIVEQDIDLFYVLGAGGLGLSLFLIHIYVTPIKRSLQALWAVGILGSLGTYLNLAQPANETLTQYVVINPVAVWFVGPLFAALTGLVFKEGLCYGKLEAGVLTFIIPIVLLGHLSGLMDDSVKLSLLGVWMSLFVIFAARKFTQPIKDDIGDKSVFIFNALPEEEKKALIQKLEQQGPSPLISNSRTIQGALPLWVANTLLSSSWPLAVTGLVTVDRSHSLLLLVLQSTSLQIMGVV</sequence>
<name>A0ACC2LUD9_PERAE</name>
<reference evidence="1 2" key="1">
    <citation type="journal article" date="2022" name="Hortic Res">
        <title>A haplotype resolved chromosomal level avocado genome allows analysis of novel avocado genes.</title>
        <authorList>
            <person name="Nath O."/>
            <person name="Fletcher S.J."/>
            <person name="Hayward A."/>
            <person name="Shaw L.M."/>
            <person name="Masouleh A.K."/>
            <person name="Furtado A."/>
            <person name="Henry R.J."/>
            <person name="Mitter N."/>
        </authorList>
    </citation>
    <scope>NUCLEOTIDE SEQUENCE [LARGE SCALE GENOMIC DNA]</scope>
    <source>
        <strain evidence="2">cv. Hass</strain>
    </source>
</reference>